<dbReference type="InterPro" id="IPR012851">
    <property type="entry name" value="Spore_coat_CotF-like"/>
</dbReference>
<dbReference type="Gene3D" id="1.20.1260.10">
    <property type="match status" value="1"/>
</dbReference>
<comment type="similarity">
    <text evidence="3">Belongs to the CotF family.</text>
</comment>
<keyword evidence="5" id="KW-1185">Reference proteome</keyword>
<evidence type="ECO:0000256" key="1">
    <source>
        <dbReference type="ARBA" id="ARBA00022969"/>
    </source>
</evidence>
<protein>
    <submittedName>
        <fullName evidence="4">Spore gernimation protein GerQ</fullName>
    </submittedName>
</protein>
<evidence type="ECO:0000313" key="4">
    <source>
        <dbReference type="EMBL" id="KIL37819.1"/>
    </source>
</evidence>
<dbReference type="InterPro" id="IPR012347">
    <property type="entry name" value="Ferritin-like"/>
</dbReference>
<evidence type="ECO:0000256" key="3">
    <source>
        <dbReference type="ARBA" id="ARBA00024344"/>
    </source>
</evidence>
<evidence type="ECO:0000313" key="5">
    <source>
        <dbReference type="Proteomes" id="UP000031967"/>
    </source>
</evidence>
<proteinExistence type="inferred from homology"/>
<dbReference type="Pfam" id="PF07875">
    <property type="entry name" value="Coat_F"/>
    <property type="match status" value="1"/>
</dbReference>
<dbReference type="EMBL" id="JXAK01000094">
    <property type="protein sequence ID" value="KIL37819.1"/>
    <property type="molecule type" value="Genomic_DNA"/>
</dbReference>
<gene>
    <name evidence="4" type="ORF">SD70_30535</name>
</gene>
<accession>A0ABR5A9Z2</accession>
<comment type="caution">
    <text evidence="4">The sequence shown here is derived from an EMBL/GenBank/DDBJ whole genome shotgun (WGS) entry which is preliminary data.</text>
</comment>
<organism evidence="4 5">
    <name type="scientific">Gordoniibacillus kamchatkensis</name>
    <dbReference type="NCBI Taxonomy" id="1590651"/>
    <lineage>
        <taxon>Bacteria</taxon>
        <taxon>Bacillati</taxon>
        <taxon>Bacillota</taxon>
        <taxon>Bacilli</taxon>
        <taxon>Bacillales</taxon>
        <taxon>Paenibacillaceae</taxon>
        <taxon>Gordoniibacillus</taxon>
    </lineage>
</organism>
<comment type="subcellular location">
    <subcellularLocation>
        <location evidence="2">Spore coat</location>
    </subcellularLocation>
</comment>
<evidence type="ECO:0000256" key="2">
    <source>
        <dbReference type="ARBA" id="ARBA00024325"/>
    </source>
</evidence>
<reference evidence="4 5" key="1">
    <citation type="submission" date="2014-12" db="EMBL/GenBank/DDBJ databases">
        <title>Draft genome sequence of Paenibacillus kamchatkensis strain B-2647.</title>
        <authorList>
            <person name="Karlyshev A.V."/>
            <person name="Kudryashova E.B."/>
        </authorList>
    </citation>
    <scope>NUCLEOTIDE SEQUENCE [LARGE SCALE GENOMIC DNA]</scope>
    <source>
        <strain evidence="4 5">VKM B-2647</strain>
    </source>
</reference>
<dbReference type="PANTHER" id="PTHR39183">
    <property type="entry name" value="SPORE COAT PROTEIN F-LIKE PROTEIN YHCQ"/>
    <property type="match status" value="1"/>
</dbReference>
<dbReference type="PANTHER" id="PTHR39183:SF1">
    <property type="entry name" value="SPORE COAT PROTEIN F-LIKE PROTEIN YHCQ"/>
    <property type="match status" value="1"/>
</dbReference>
<sequence length="92" mass="10351">MNPTVLNALTDQTVATDMLISAKAAIKDCARAISETVSPQIRSMLRKQFDAAVSYHEQLTNYMMQKGWYTPHNIMQQLKVDMQSATTAMNLK</sequence>
<keyword evidence="1" id="KW-0749">Sporulation</keyword>
<name>A0ABR5A9Z2_9BACL</name>
<dbReference type="Proteomes" id="UP000031967">
    <property type="component" value="Unassembled WGS sequence"/>
</dbReference>